<dbReference type="Proteomes" id="UP000001203">
    <property type="component" value="Chromosome circular"/>
</dbReference>
<organism evidence="3 4">
    <name type="scientific">Crocosphaera subtropica (strain ATCC 51142 / BH68)</name>
    <name type="common">Cyanothece sp. (strain ATCC 51142)</name>
    <dbReference type="NCBI Taxonomy" id="43989"/>
    <lineage>
        <taxon>Bacteria</taxon>
        <taxon>Bacillati</taxon>
        <taxon>Cyanobacteriota</taxon>
        <taxon>Cyanophyceae</taxon>
        <taxon>Oscillatoriophycideae</taxon>
        <taxon>Chroococcales</taxon>
        <taxon>Aphanothecaceae</taxon>
        <taxon>Crocosphaera</taxon>
        <taxon>Crocosphaera subtropica</taxon>
    </lineage>
</organism>
<accession>B1X167</accession>
<dbReference type="KEGG" id="cyt:cce_0357"/>
<dbReference type="PANTHER" id="PTHR39965">
    <property type="entry name" value="CRISPR SYSTEM CMR SUBUNIT CMR6"/>
    <property type="match status" value="1"/>
</dbReference>
<dbReference type="EMBL" id="CP000806">
    <property type="protein sequence ID" value="ACB49708.1"/>
    <property type="molecule type" value="Genomic_DNA"/>
</dbReference>
<keyword evidence="4" id="KW-1185">Reference proteome</keyword>
<dbReference type="PANTHER" id="PTHR39965:SF1">
    <property type="entry name" value="CRISPR SYSTEM CMR SUBUNIT CMR6"/>
    <property type="match status" value="1"/>
</dbReference>
<evidence type="ECO:0000313" key="4">
    <source>
        <dbReference type="Proteomes" id="UP000001203"/>
    </source>
</evidence>
<dbReference type="AlphaFoldDB" id="B1X167"/>
<dbReference type="OrthoDB" id="9813956at2"/>
<keyword evidence="1" id="KW-0051">Antiviral defense</keyword>
<dbReference type="GO" id="GO:0051607">
    <property type="term" value="P:defense response to virus"/>
    <property type="evidence" value="ECO:0007669"/>
    <property type="project" value="UniProtKB-KW"/>
</dbReference>
<dbReference type="RefSeq" id="WP_009546847.1">
    <property type="nucleotide sequence ID" value="NC_010546.1"/>
</dbReference>
<feature type="domain" description="CRISPR type III-associated protein" evidence="2">
    <location>
        <begin position="98"/>
        <end position="232"/>
    </location>
</feature>
<evidence type="ECO:0000259" key="2">
    <source>
        <dbReference type="Pfam" id="PF03787"/>
    </source>
</evidence>
<reference evidence="3 4" key="1">
    <citation type="journal article" date="2008" name="Proc. Natl. Acad. Sci. U.S.A.">
        <title>The genome of Cyanothece 51142, a unicellular diazotrophic cyanobacterium important in the marine nitrogen cycle.</title>
        <authorList>
            <person name="Welsh E.A."/>
            <person name="Liberton M."/>
            <person name="Stoeckel J."/>
            <person name="Loh T."/>
            <person name="Elvitigala T."/>
            <person name="Wang C."/>
            <person name="Wollam A."/>
            <person name="Fulton R.S."/>
            <person name="Clifton S.W."/>
            <person name="Jacobs J.M."/>
            <person name="Aurora R."/>
            <person name="Ghosh B.K."/>
            <person name="Sherman L.A."/>
            <person name="Smith R.D."/>
            <person name="Wilson R.K."/>
            <person name="Pakrasi H.B."/>
        </authorList>
    </citation>
    <scope>NUCLEOTIDE SEQUENCE [LARGE SCALE GENOMIC DNA]</scope>
    <source>
        <strain evidence="4">ATCC 51142 / BH68</strain>
    </source>
</reference>
<protein>
    <recommendedName>
        <fullName evidence="2">CRISPR type III-associated protein domain-containing protein</fullName>
    </recommendedName>
</protein>
<sequence length="597" mass="68281">MYTGNKLIELLEKQQETRYKTNLFRKGTFRIQWRAKVGSYPHPDGETMISAGEPCGNWETYKQQPRNDKFINKKGKEETIKKLEQYLNELPKLPINGYIPGSSIRGLVRAWVKKDPDKRSRMNELLGYQDDEKITPGKIEFLDAYPDKPTRLTIDIINPQQEFQVLHNQEKQSNPCPLYTLGDGDNKIKVTIAIRGIPNKATEEDVKQVWEWVEQALHFYGVGSRTASGYGMIKSENKPKPIRPKNEISKTFNFTLYSQGCYGANQKNRDDVQLRPSHWRGWLRSWVLRFLLGVMSRKNAEKILGDLLGNIDENSGKSYKGCVRLELVKNQLWGEVSEDEPDFYTWKGQLKITAPKDILSKIILPIIRFACSVGGVGRGWRRPLHIFSFNNGNKAARGCYLKLSHKVPDKNTGEKKIRLYQLSPNKPELWSKTYDQWLKAIKSYCGDKITIDTTINQNLEAEVFSPNTCAIYAVPGPDQNPIDESYQTWQNIRDNEETRGEGMTLIYQSKYKKKTEVGGDAGNGNASCSWVSIRRVNIPNKIAQTQCQEIVCLFMGGQLTKIDHTDNQNNLRSHFLKDLSNIPDSTLLFGVSPDNNN</sequence>
<dbReference type="InterPro" id="IPR010172">
    <property type="entry name" value="CRISPR-assoc_prot_TM1791"/>
</dbReference>
<evidence type="ECO:0000256" key="1">
    <source>
        <dbReference type="ARBA" id="ARBA00023118"/>
    </source>
</evidence>
<evidence type="ECO:0000313" key="3">
    <source>
        <dbReference type="EMBL" id="ACB49708.1"/>
    </source>
</evidence>
<dbReference type="eggNOG" id="COG1604">
    <property type="taxonomic scope" value="Bacteria"/>
</dbReference>
<dbReference type="InterPro" id="IPR005537">
    <property type="entry name" value="RAMP_III_fam"/>
</dbReference>
<dbReference type="STRING" id="43989.cce_0357"/>
<gene>
    <name evidence="3" type="ordered locus">cce_0357</name>
</gene>
<proteinExistence type="predicted"/>
<dbReference type="HOGENOM" id="CLU_474621_0_0_3"/>
<dbReference type="Pfam" id="PF03787">
    <property type="entry name" value="RAMPs"/>
    <property type="match status" value="1"/>
</dbReference>
<name>B1X167_CROS5</name>